<gene>
    <name evidence="6" type="ORF">JTE88_06540</name>
</gene>
<keyword evidence="2" id="KW-0805">Transcription regulation</keyword>
<keyword evidence="4" id="KW-0804">Transcription</keyword>
<dbReference type="SUPFAM" id="SSF46955">
    <property type="entry name" value="Putative DNA-binding domain"/>
    <property type="match status" value="1"/>
</dbReference>
<dbReference type="PANTHER" id="PTHR30204">
    <property type="entry name" value="REDOX-CYCLING DRUG-SENSING TRANSCRIPTIONAL ACTIVATOR SOXR"/>
    <property type="match status" value="1"/>
</dbReference>
<dbReference type="EMBL" id="CP070228">
    <property type="protein sequence ID" value="QRV01749.1"/>
    <property type="molecule type" value="Genomic_DNA"/>
</dbReference>
<dbReference type="Pfam" id="PF13411">
    <property type="entry name" value="MerR_1"/>
    <property type="match status" value="1"/>
</dbReference>
<dbReference type="Gene3D" id="1.10.1660.10">
    <property type="match status" value="1"/>
</dbReference>
<dbReference type="PANTHER" id="PTHR30204:SF69">
    <property type="entry name" value="MERR-FAMILY TRANSCRIPTIONAL REGULATOR"/>
    <property type="match status" value="1"/>
</dbReference>
<evidence type="ECO:0000256" key="4">
    <source>
        <dbReference type="ARBA" id="ARBA00023163"/>
    </source>
</evidence>
<evidence type="ECO:0000313" key="6">
    <source>
        <dbReference type="EMBL" id="QRV01749.1"/>
    </source>
</evidence>
<evidence type="ECO:0000256" key="1">
    <source>
        <dbReference type="ARBA" id="ARBA00022491"/>
    </source>
</evidence>
<evidence type="ECO:0000256" key="3">
    <source>
        <dbReference type="ARBA" id="ARBA00023125"/>
    </source>
</evidence>
<name>A0ABX7IGQ5_9ACTO</name>
<evidence type="ECO:0000256" key="2">
    <source>
        <dbReference type="ARBA" id="ARBA00023015"/>
    </source>
</evidence>
<dbReference type="InterPro" id="IPR047057">
    <property type="entry name" value="MerR_fam"/>
</dbReference>
<dbReference type="SMART" id="SM00422">
    <property type="entry name" value="HTH_MERR"/>
    <property type="match status" value="1"/>
</dbReference>
<evidence type="ECO:0000313" key="7">
    <source>
        <dbReference type="Proteomes" id="UP000602653"/>
    </source>
</evidence>
<sequence>MHFHSHEITSLTAASRKALRLYEDRGLLTAIGRDSNGWRIYTAEHLLRVATIKFLQESGLTLDDIATVLADSQTSQPWELAEQRLKARIAEAQEKLAVLHELKNMRIHDTDLPLYAPDVSALINMMIARRYPAQMAHRSGRILQFLKITLAPAQWQTIRQLAEQEITNIDDDVIVLAQEFLDLADLPADSEQVGTWRDKALAYVQTHPGTVHTDFISLGVEQTMDATLTDLWTDGLSPAQLRASAIFD</sequence>
<protein>
    <submittedName>
        <fullName evidence="6">MerR family transcriptional regulator</fullName>
    </submittedName>
</protein>
<dbReference type="RefSeq" id="WP_204423746.1">
    <property type="nucleotide sequence ID" value="NZ_CP070228.1"/>
</dbReference>
<keyword evidence="1" id="KW-0678">Repressor</keyword>
<dbReference type="CDD" id="cd00592">
    <property type="entry name" value="HTH_MerR-like"/>
    <property type="match status" value="1"/>
</dbReference>
<reference evidence="6 7" key="1">
    <citation type="submission" date="2021-02" db="EMBL/GenBank/DDBJ databases">
        <title>Complete Genome Sequence of Arcanobacterium phocisimile strain DSM 26142T from a harbour seal.</title>
        <authorList>
            <person name="Borowiak M."/>
            <person name="Alssahen M."/>
            <person name="Malorny B."/>
            <person name="Laemmler C."/>
            <person name="Siebert U."/>
            <person name="Ploetz M."/>
            <person name="Abdulmawjood A."/>
        </authorList>
    </citation>
    <scope>NUCLEOTIDE SEQUENCE [LARGE SCALE GENOMIC DNA]</scope>
    <source>
        <strain evidence="6 7">DSM 26142</strain>
    </source>
</reference>
<dbReference type="Proteomes" id="UP000602653">
    <property type="component" value="Chromosome"/>
</dbReference>
<keyword evidence="3" id="KW-0238">DNA-binding</keyword>
<keyword evidence="7" id="KW-1185">Reference proteome</keyword>
<dbReference type="InterPro" id="IPR000551">
    <property type="entry name" value="MerR-type_HTH_dom"/>
</dbReference>
<feature type="domain" description="HTH merR-type" evidence="5">
    <location>
        <begin position="15"/>
        <end position="71"/>
    </location>
</feature>
<accession>A0ABX7IGQ5</accession>
<dbReference type="InterPro" id="IPR009061">
    <property type="entry name" value="DNA-bd_dom_put_sf"/>
</dbReference>
<proteinExistence type="predicted"/>
<organism evidence="6 7">
    <name type="scientific">Arcanobacterium phocisimile</name>
    <dbReference type="NCBI Taxonomy" id="1302235"/>
    <lineage>
        <taxon>Bacteria</taxon>
        <taxon>Bacillati</taxon>
        <taxon>Actinomycetota</taxon>
        <taxon>Actinomycetes</taxon>
        <taxon>Actinomycetales</taxon>
        <taxon>Actinomycetaceae</taxon>
        <taxon>Arcanobacterium</taxon>
    </lineage>
</organism>
<evidence type="ECO:0000259" key="5">
    <source>
        <dbReference type="PROSITE" id="PS50937"/>
    </source>
</evidence>
<dbReference type="PROSITE" id="PS50937">
    <property type="entry name" value="HTH_MERR_2"/>
    <property type="match status" value="1"/>
</dbReference>